<dbReference type="EMBL" id="SJPG01000001">
    <property type="protein sequence ID" value="TWT61054.1"/>
    <property type="molecule type" value="Genomic_DNA"/>
</dbReference>
<dbReference type="Proteomes" id="UP000316095">
    <property type="component" value="Unassembled WGS sequence"/>
</dbReference>
<evidence type="ECO:0000313" key="2">
    <source>
        <dbReference type="EMBL" id="TWT61054.1"/>
    </source>
</evidence>
<protein>
    <recommendedName>
        <fullName evidence="4">PilZ domain-containing protein</fullName>
    </recommendedName>
</protein>
<sequence length="126" mass="14582">MSIMQNSRGSQRKAEWMNRSAEMDKRSESRIDVAFDIRVTPLDHQMVSTDFSFTARLLNYSATGACIQHRELIVEPFVQIEWQAKHKVHKGIVRLKWCRATGNKCYLTGGRVVSMESFEIPEELCM</sequence>
<dbReference type="AlphaFoldDB" id="A0A5C5XE35"/>
<proteinExistence type="predicted"/>
<name>A0A5C5XE35_9PLAN</name>
<comment type="caution">
    <text evidence="2">The sequence shown here is derived from an EMBL/GenBank/DDBJ whole genome shotgun (WGS) entry which is preliminary data.</text>
</comment>
<organism evidence="2 3">
    <name type="scientific">Rubinisphaera italica</name>
    <dbReference type="NCBI Taxonomy" id="2527969"/>
    <lineage>
        <taxon>Bacteria</taxon>
        <taxon>Pseudomonadati</taxon>
        <taxon>Planctomycetota</taxon>
        <taxon>Planctomycetia</taxon>
        <taxon>Planctomycetales</taxon>
        <taxon>Planctomycetaceae</taxon>
        <taxon>Rubinisphaera</taxon>
    </lineage>
</organism>
<accession>A0A5C5XE35</accession>
<evidence type="ECO:0000313" key="3">
    <source>
        <dbReference type="Proteomes" id="UP000316095"/>
    </source>
</evidence>
<keyword evidence="3" id="KW-1185">Reference proteome</keyword>
<feature type="compositionally biased region" description="Basic and acidic residues" evidence="1">
    <location>
        <begin position="12"/>
        <end position="21"/>
    </location>
</feature>
<evidence type="ECO:0000256" key="1">
    <source>
        <dbReference type="SAM" id="MobiDB-lite"/>
    </source>
</evidence>
<gene>
    <name evidence="2" type="ORF">Pan54_17880</name>
</gene>
<feature type="region of interest" description="Disordered" evidence="1">
    <location>
        <begin position="1"/>
        <end position="21"/>
    </location>
</feature>
<reference evidence="2 3" key="1">
    <citation type="submission" date="2019-02" db="EMBL/GenBank/DDBJ databases">
        <title>Deep-cultivation of Planctomycetes and their phenomic and genomic characterization uncovers novel biology.</title>
        <authorList>
            <person name="Wiegand S."/>
            <person name="Jogler M."/>
            <person name="Boedeker C."/>
            <person name="Pinto D."/>
            <person name="Vollmers J."/>
            <person name="Rivas-Marin E."/>
            <person name="Kohn T."/>
            <person name="Peeters S.H."/>
            <person name="Heuer A."/>
            <person name="Rast P."/>
            <person name="Oberbeckmann S."/>
            <person name="Bunk B."/>
            <person name="Jeske O."/>
            <person name="Meyerdierks A."/>
            <person name="Storesund J.E."/>
            <person name="Kallscheuer N."/>
            <person name="Luecker S."/>
            <person name="Lage O.M."/>
            <person name="Pohl T."/>
            <person name="Merkel B.J."/>
            <person name="Hornburger P."/>
            <person name="Mueller R.-W."/>
            <person name="Bruemmer F."/>
            <person name="Labrenz M."/>
            <person name="Spormann A.M."/>
            <person name="Op Den Camp H."/>
            <person name="Overmann J."/>
            <person name="Amann R."/>
            <person name="Jetten M.S.M."/>
            <person name="Mascher T."/>
            <person name="Medema M.H."/>
            <person name="Devos D.P."/>
            <person name="Kaster A.-K."/>
            <person name="Ovreas L."/>
            <person name="Rohde M."/>
            <person name="Galperin M.Y."/>
            <person name="Jogler C."/>
        </authorList>
    </citation>
    <scope>NUCLEOTIDE SEQUENCE [LARGE SCALE GENOMIC DNA]</scope>
    <source>
        <strain evidence="2 3">Pan54</strain>
    </source>
</reference>
<evidence type="ECO:0008006" key="4">
    <source>
        <dbReference type="Google" id="ProtNLM"/>
    </source>
</evidence>